<evidence type="ECO:0000313" key="2">
    <source>
        <dbReference type="EMBL" id="CAD2221752.1"/>
    </source>
</evidence>
<feature type="region of interest" description="Disordered" evidence="1">
    <location>
        <begin position="1"/>
        <end position="103"/>
    </location>
</feature>
<reference evidence="2 3" key="1">
    <citation type="submission" date="2020-08" db="EMBL/GenBank/DDBJ databases">
        <authorList>
            <person name="Newling K."/>
            <person name="Davey J."/>
            <person name="Forrester S."/>
        </authorList>
    </citation>
    <scope>NUCLEOTIDE SEQUENCE [LARGE SCALE GENOMIC DNA]</scope>
    <source>
        <strain evidence="3">Crithidia deanei Carvalho (ATCC PRA-265)</strain>
    </source>
</reference>
<dbReference type="AlphaFoldDB" id="A0A7G2CU43"/>
<accession>A0A7G2CU43</accession>
<dbReference type="Proteomes" id="UP000515908">
    <property type="component" value="Chromosome 22"/>
</dbReference>
<keyword evidence="3" id="KW-1185">Reference proteome</keyword>
<evidence type="ECO:0000256" key="1">
    <source>
        <dbReference type="SAM" id="MobiDB-lite"/>
    </source>
</evidence>
<gene>
    <name evidence="2" type="ORF">ADEAN_000928700</name>
</gene>
<organism evidence="2 3">
    <name type="scientific">Angomonas deanei</name>
    <dbReference type="NCBI Taxonomy" id="59799"/>
    <lineage>
        <taxon>Eukaryota</taxon>
        <taxon>Discoba</taxon>
        <taxon>Euglenozoa</taxon>
        <taxon>Kinetoplastea</taxon>
        <taxon>Metakinetoplastina</taxon>
        <taxon>Trypanosomatida</taxon>
        <taxon>Trypanosomatidae</taxon>
        <taxon>Strigomonadinae</taxon>
        <taxon>Angomonas</taxon>
    </lineage>
</organism>
<protein>
    <submittedName>
        <fullName evidence="2">Uncharacterized protein</fullName>
    </submittedName>
</protein>
<dbReference type="EMBL" id="LR877166">
    <property type="protein sequence ID" value="CAD2221752.1"/>
    <property type="molecule type" value="Genomic_DNA"/>
</dbReference>
<sequence length="303" mass="32545">MYRPDRRTDPAAARLANPTVTPAEPLSWGDKLVGDAIRKKTTKKQTGPAKVSSSTSPPATEGKRFQFWPQGHPLHQEGRQQPAVEPMCSPPSPPSSPAAGGASRPLTAGSILCGVPLNSLARPFCGGNNRQLVMDRPKVSSWSPRPPSAAAASSVVDLTYSEDTSSSSSSRSGTYAGFSDHTLRVVREFREKNRPAKGRHTMLDIILRTNVTDNDATIVDVIGNGPTCMAPSLPAIPEIFVSPETDSSDMIVNWEGRRAYTEFFLPTLEPSYDTTYTPVPGIGLMSAEQNHANATATVGFRIL</sequence>
<proteinExistence type="predicted"/>
<name>A0A7G2CU43_9TRYP</name>
<evidence type="ECO:0000313" key="3">
    <source>
        <dbReference type="Proteomes" id="UP000515908"/>
    </source>
</evidence>
<dbReference type="VEuPathDB" id="TriTrypDB:ADEAN_000928700"/>